<comment type="similarity">
    <text evidence="12">Belongs to the exbB/tolQ family.</text>
</comment>
<evidence type="ECO:0000259" key="14">
    <source>
        <dbReference type="Pfam" id="PF01618"/>
    </source>
</evidence>
<comment type="caution">
    <text evidence="15">The sequence shown here is derived from an EMBL/GenBank/DDBJ whole genome shotgun (WGS) entry which is preliminary data.</text>
</comment>
<feature type="domain" description="MotA/TolQ/ExbB proton channel" evidence="14">
    <location>
        <begin position="96"/>
        <end position="199"/>
    </location>
</feature>
<evidence type="ECO:0000256" key="11">
    <source>
        <dbReference type="ARBA" id="ARBA00024816"/>
    </source>
</evidence>
<accession>A0ABU9BCK4</accession>
<gene>
    <name evidence="15" type="ORF">AACH11_10170</name>
</gene>
<dbReference type="Pfam" id="PF01618">
    <property type="entry name" value="MotA_ExbB"/>
    <property type="match status" value="1"/>
</dbReference>
<proteinExistence type="inferred from homology"/>
<evidence type="ECO:0000256" key="1">
    <source>
        <dbReference type="ARBA" id="ARBA00004429"/>
    </source>
</evidence>
<feature type="transmembrane region" description="Helical" evidence="13">
    <location>
        <begin position="167"/>
        <end position="187"/>
    </location>
</feature>
<dbReference type="PANTHER" id="PTHR30625">
    <property type="entry name" value="PROTEIN TOLQ"/>
    <property type="match status" value="1"/>
</dbReference>
<evidence type="ECO:0000256" key="3">
    <source>
        <dbReference type="ARBA" id="ARBA00022093"/>
    </source>
</evidence>
<evidence type="ECO:0000256" key="9">
    <source>
        <dbReference type="ARBA" id="ARBA00022989"/>
    </source>
</evidence>
<evidence type="ECO:0000256" key="13">
    <source>
        <dbReference type="SAM" id="Phobius"/>
    </source>
</evidence>
<dbReference type="Proteomes" id="UP001368500">
    <property type="component" value="Unassembled WGS sequence"/>
</dbReference>
<sequence>MGEFWEQTDAVGRAVALALLAMSVAAWVVILWKTWLLRRVRADIGRALPAFWDAAGWSAGAQRVQALDREQLLTPLVHAAAPDAQAARGTLAAVAEPEARLTRALRDALHQGLARLQQGQVLLASIGSTAPFIGLFGTVWGIYHALAGIAGEGALSIDRVAGPVGEALIMTAAGLAVAIPAVLVYNLHGQWVSACEAELEGWAHDLRALALGPRAGDRAEAHLGAGAGADVGAGAAARGAVAPGA</sequence>
<comment type="function">
    <text evidence="11">Involved in the TonB-dependent energy-dependent transport of various receptor-bound substrates. Protects ExbD from proteolytic degradation and functionally stabilizes TonB.</text>
</comment>
<keyword evidence="6" id="KW-0997">Cell inner membrane</keyword>
<evidence type="ECO:0000256" key="7">
    <source>
        <dbReference type="ARBA" id="ARBA00022692"/>
    </source>
</evidence>
<keyword evidence="4 12" id="KW-0813">Transport</keyword>
<keyword evidence="9 13" id="KW-1133">Transmembrane helix</keyword>
<keyword evidence="10 13" id="KW-0472">Membrane</keyword>
<dbReference type="PANTHER" id="PTHR30625:SF14">
    <property type="entry name" value="BIOPOLYMER TRANSPORT PROTEIN EXBB"/>
    <property type="match status" value="1"/>
</dbReference>
<comment type="subcellular location">
    <subcellularLocation>
        <location evidence="1">Cell inner membrane</location>
        <topology evidence="1">Multi-pass membrane protein</topology>
    </subcellularLocation>
    <subcellularLocation>
        <location evidence="12">Membrane</location>
        <topology evidence="12">Multi-pass membrane protein</topology>
    </subcellularLocation>
</comment>
<evidence type="ECO:0000256" key="5">
    <source>
        <dbReference type="ARBA" id="ARBA00022475"/>
    </source>
</evidence>
<keyword evidence="16" id="KW-1185">Reference proteome</keyword>
<keyword evidence="8 12" id="KW-0653">Protein transport</keyword>
<evidence type="ECO:0000256" key="6">
    <source>
        <dbReference type="ARBA" id="ARBA00022519"/>
    </source>
</evidence>
<dbReference type="RefSeq" id="WP_341374109.1">
    <property type="nucleotide sequence ID" value="NZ_JBBUTF010000008.1"/>
</dbReference>
<feature type="transmembrane region" description="Helical" evidence="13">
    <location>
        <begin position="121"/>
        <end position="147"/>
    </location>
</feature>
<evidence type="ECO:0000313" key="16">
    <source>
        <dbReference type="Proteomes" id="UP001368500"/>
    </source>
</evidence>
<evidence type="ECO:0000256" key="10">
    <source>
        <dbReference type="ARBA" id="ARBA00023136"/>
    </source>
</evidence>
<keyword evidence="5" id="KW-1003">Cell membrane</keyword>
<name>A0ABU9BCK4_9BURK</name>
<evidence type="ECO:0000256" key="8">
    <source>
        <dbReference type="ARBA" id="ARBA00022927"/>
    </source>
</evidence>
<keyword evidence="7 13" id="KW-0812">Transmembrane</keyword>
<organism evidence="15 16">
    <name type="scientific">Pseudaquabacterium rugosum</name>
    <dbReference type="NCBI Taxonomy" id="2984194"/>
    <lineage>
        <taxon>Bacteria</taxon>
        <taxon>Pseudomonadati</taxon>
        <taxon>Pseudomonadota</taxon>
        <taxon>Betaproteobacteria</taxon>
        <taxon>Burkholderiales</taxon>
        <taxon>Sphaerotilaceae</taxon>
        <taxon>Pseudaquabacterium</taxon>
    </lineage>
</organism>
<dbReference type="InterPro" id="IPR050790">
    <property type="entry name" value="ExbB/TolQ_transport"/>
</dbReference>
<evidence type="ECO:0000256" key="12">
    <source>
        <dbReference type="RuleBase" id="RU004057"/>
    </source>
</evidence>
<dbReference type="EMBL" id="JBBUTF010000008">
    <property type="protein sequence ID" value="MEK8026323.1"/>
    <property type="molecule type" value="Genomic_DNA"/>
</dbReference>
<evidence type="ECO:0000313" key="15">
    <source>
        <dbReference type="EMBL" id="MEK8026323.1"/>
    </source>
</evidence>
<reference evidence="15 16" key="1">
    <citation type="submission" date="2024-04" db="EMBL/GenBank/DDBJ databases">
        <title>Novel species of the genus Ideonella isolated from streams.</title>
        <authorList>
            <person name="Lu H."/>
        </authorList>
    </citation>
    <scope>NUCLEOTIDE SEQUENCE [LARGE SCALE GENOMIC DNA]</scope>
    <source>
        <strain evidence="15 16">BYS139W</strain>
    </source>
</reference>
<feature type="transmembrane region" description="Helical" evidence="13">
    <location>
        <begin position="12"/>
        <end position="32"/>
    </location>
</feature>
<protein>
    <recommendedName>
        <fullName evidence="3">Biopolymer transport protein ExbB</fullName>
    </recommendedName>
</protein>
<dbReference type="InterPro" id="IPR002898">
    <property type="entry name" value="MotA_ExbB_proton_chnl"/>
</dbReference>
<evidence type="ECO:0000256" key="2">
    <source>
        <dbReference type="ARBA" id="ARBA00011471"/>
    </source>
</evidence>
<comment type="subunit">
    <text evidence="2">The accessory proteins ExbB and ExbD seem to form a complex with TonB.</text>
</comment>
<evidence type="ECO:0000256" key="4">
    <source>
        <dbReference type="ARBA" id="ARBA00022448"/>
    </source>
</evidence>